<dbReference type="Proteomes" id="UP000095472">
    <property type="component" value="Chromosome"/>
</dbReference>
<gene>
    <name evidence="1" type="ORF">BH720_023060</name>
</gene>
<evidence type="ECO:0000313" key="2">
    <source>
        <dbReference type="Proteomes" id="UP000095472"/>
    </source>
</evidence>
<keyword evidence="2" id="KW-1185">Reference proteome</keyword>
<evidence type="ECO:0000313" key="1">
    <source>
        <dbReference type="EMBL" id="XPM62543.1"/>
    </source>
</evidence>
<protein>
    <submittedName>
        <fullName evidence="1">Uncharacterized protein</fullName>
    </submittedName>
</protein>
<organism evidence="1 2">
    <name type="scientific">Desertifilum tharense IPPAS B-1220</name>
    <dbReference type="NCBI Taxonomy" id="1781255"/>
    <lineage>
        <taxon>Bacteria</taxon>
        <taxon>Bacillati</taxon>
        <taxon>Cyanobacteriota</taxon>
        <taxon>Cyanophyceae</taxon>
        <taxon>Desertifilales</taxon>
        <taxon>Desertifilaceae</taxon>
        <taxon>Desertifilum</taxon>
    </lineage>
</organism>
<accession>A0ACD5GNU7</accession>
<proteinExistence type="predicted"/>
<sequence>MDLLNITTNNLGSGAIGSNNNELLDANVSLGGDGSLEADINLGVTGYSIVVTVYSMPIPT</sequence>
<reference evidence="1 2" key="1">
    <citation type="journal article" date="2016" name="Genome Announc.">
        <title>Draft Genome Sequence of the Thermotolerant Cyanobacterium Desertifilum sp. IPPAS B-1220.</title>
        <authorList>
            <person name="Mironov K.S."/>
            <person name="Sinetova M.A."/>
            <person name="Bolatkhan K."/>
            <person name="Zayadan B.K."/>
            <person name="Ustinova V.V."/>
            <person name="Kupriyanova E.V."/>
            <person name="Skrypnik A.N."/>
            <person name="Gogoleva N.E."/>
            <person name="Gogolev Y.V."/>
            <person name="Los D.A."/>
        </authorList>
    </citation>
    <scope>NUCLEOTIDE SEQUENCE [LARGE SCALE GENOMIC DNA]</scope>
    <source>
        <strain evidence="1 2">IPPAS B-1220</strain>
    </source>
</reference>
<dbReference type="EMBL" id="CP182909">
    <property type="protein sequence ID" value="XPM62543.1"/>
    <property type="molecule type" value="Genomic_DNA"/>
</dbReference>
<name>A0ACD5GNU7_9CYAN</name>